<accession>V9H114</accession>
<reference evidence="1" key="2">
    <citation type="journal article" date="1988" name="EMBO J.">
        <title>Genomic organisation of the human oestrogen receptor gene.</title>
        <authorList>
            <person name="Ponglikitmongkol M"/>
            <person name="Green S."/>
            <person name="Chambon P."/>
        </authorList>
    </citation>
    <scope>NUCLEOTIDE SEQUENCE</scope>
    <source>
        <tissue evidence="1">Breast</tissue>
    </source>
</reference>
<gene>
    <name evidence="1" type="primary">14 amino acid ORF</name>
</gene>
<reference evidence="1" key="1">
    <citation type="journal article" date="1986" name="Nature">
        <title>Human oestrogen receptor cDNA: sequence, expression and homology to v-erb-A.</title>
        <authorList>
            <person name="Green S."/>
            <person name="Walter P."/>
            <person name="Kumar V."/>
            <person name="Krust A."/>
            <person name="Bornert J.M."/>
            <person name="Argos P."/>
            <person name="Chambon P."/>
        </authorList>
    </citation>
    <scope>NUCLEOTIDE SEQUENCE</scope>
    <source>
        <tissue evidence="1">Breast</tissue>
    </source>
</reference>
<organism evidence="1">
    <name type="scientific">Homo sapiens</name>
    <name type="common">Human</name>
    <dbReference type="NCBI Taxonomy" id="9606"/>
    <lineage>
        <taxon>Eukaryota</taxon>
        <taxon>Metazoa</taxon>
        <taxon>Chordata</taxon>
        <taxon>Craniata</taxon>
        <taxon>Vertebrata</taxon>
        <taxon>Euteleostomi</taxon>
        <taxon>Mammalia</taxon>
        <taxon>Eutheria</taxon>
        <taxon>Euarchontoglires</taxon>
        <taxon>Primates</taxon>
        <taxon>Haplorrhini</taxon>
        <taxon>Catarrhini</taxon>
        <taxon>Hominidae</taxon>
        <taxon>Homo</taxon>
    </lineage>
</organism>
<name>V9H114_HUMAN</name>
<dbReference type="EMBL" id="X62462">
    <property type="protein sequence ID" value="CAA44319.1"/>
    <property type="molecule type" value="Genomic_DNA"/>
</dbReference>
<protein>
    <submittedName>
        <fullName evidence="1">14 amino acid ORF protein</fullName>
    </submittedName>
</protein>
<proteinExistence type="predicted"/>
<sequence length="14" mass="1537">MRAHSFLPSHSLGP</sequence>
<reference evidence="1" key="3">
    <citation type="journal article" date="1992" name="DNA Seq.">
        <title>Sequence analysis of the 5' flanking region of the human estrogen receptor gene.</title>
        <authorList>
            <person name="Keaveney M."/>
            <person name="Klug J."/>
            <person name="Gannon F."/>
        </authorList>
    </citation>
    <scope>NUCLEOTIDE SEQUENCE</scope>
    <source>
        <tissue evidence="1">Breast</tissue>
    </source>
</reference>
<evidence type="ECO:0000313" key="1">
    <source>
        <dbReference type="EMBL" id="CAA44319.1"/>
    </source>
</evidence>